<proteinExistence type="predicted"/>
<sequence length="106" mass="11800">MCTLFWIAAGLIMLASRSNNQHSGACAYKNPACFFKVAAFFRMIRLLKISPPFSNASPLILKRWNFQVKGGPECQPRWLASSHPLLTRSFSPVCHPEYVAGMILAA</sequence>
<reference evidence="1 2" key="1">
    <citation type="submission" date="2020-08" db="EMBL/GenBank/DDBJ databases">
        <title>Genomic Encyclopedia of Type Strains, Phase IV (KMG-IV): sequencing the most valuable type-strain genomes for metagenomic binning, comparative biology and taxonomic classification.</title>
        <authorList>
            <person name="Goeker M."/>
        </authorList>
    </citation>
    <scope>NUCLEOTIDE SEQUENCE [LARGE SCALE GENOMIC DNA]</scope>
    <source>
        <strain evidence="1 2">DSM 12252</strain>
    </source>
</reference>
<dbReference type="RefSeq" id="WP_184337283.1">
    <property type="nucleotide sequence ID" value="NZ_JACHIG010000001.1"/>
</dbReference>
<gene>
    <name evidence="1" type="ORF">HNQ65_000073</name>
</gene>
<evidence type="ECO:0000313" key="2">
    <source>
        <dbReference type="Proteomes" id="UP000590740"/>
    </source>
</evidence>
<accession>A0A7W7Y6J4</accession>
<protein>
    <submittedName>
        <fullName evidence="1">Uncharacterized protein</fullName>
    </submittedName>
</protein>
<evidence type="ECO:0000313" key="1">
    <source>
        <dbReference type="EMBL" id="MBB5030519.1"/>
    </source>
</evidence>
<dbReference type="EMBL" id="JACHIG010000001">
    <property type="protein sequence ID" value="MBB5030519.1"/>
    <property type="molecule type" value="Genomic_DNA"/>
</dbReference>
<dbReference type="AlphaFoldDB" id="A0A7W7Y6J4"/>
<organism evidence="1 2">
    <name type="scientific">Prosthecobacter vanneervenii</name>
    <dbReference type="NCBI Taxonomy" id="48466"/>
    <lineage>
        <taxon>Bacteria</taxon>
        <taxon>Pseudomonadati</taxon>
        <taxon>Verrucomicrobiota</taxon>
        <taxon>Verrucomicrobiia</taxon>
        <taxon>Verrucomicrobiales</taxon>
        <taxon>Verrucomicrobiaceae</taxon>
        <taxon>Prosthecobacter</taxon>
    </lineage>
</organism>
<dbReference type="Proteomes" id="UP000590740">
    <property type="component" value="Unassembled WGS sequence"/>
</dbReference>
<comment type="caution">
    <text evidence="1">The sequence shown here is derived from an EMBL/GenBank/DDBJ whole genome shotgun (WGS) entry which is preliminary data.</text>
</comment>
<name>A0A7W7Y6J4_9BACT</name>
<keyword evidence="2" id="KW-1185">Reference proteome</keyword>